<evidence type="ECO:0000256" key="1">
    <source>
        <dbReference type="SAM" id="MobiDB-lite"/>
    </source>
</evidence>
<keyword evidence="3" id="KW-1185">Reference proteome</keyword>
<organism evidence="2 3">
    <name type="scientific">Xyrichtys novacula</name>
    <name type="common">Pearly razorfish</name>
    <name type="synonym">Hemipteronotus novacula</name>
    <dbReference type="NCBI Taxonomy" id="13765"/>
    <lineage>
        <taxon>Eukaryota</taxon>
        <taxon>Metazoa</taxon>
        <taxon>Chordata</taxon>
        <taxon>Craniata</taxon>
        <taxon>Vertebrata</taxon>
        <taxon>Euteleostomi</taxon>
        <taxon>Actinopterygii</taxon>
        <taxon>Neopterygii</taxon>
        <taxon>Teleostei</taxon>
        <taxon>Neoteleostei</taxon>
        <taxon>Acanthomorphata</taxon>
        <taxon>Eupercaria</taxon>
        <taxon>Labriformes</taxon>
        <taxon>Labridae</taxon>
        <taxon>Xyrichtys</taxon>
    </lineage>
</organism>
<accession>A0AAV1FFK2</accession>
<evidence type="ECO:0000313" key="2">
    <source>
        <dbReference type="EMBL" id="CAJ1059549.1"/>
    </source>
</evidence>
<name>A0AAV1FFK2_XYRNO</name>
<feature type="region of interest" description="Disordered" evidence="1">
    <location>
        <begin position="1"/>
        <end position="46"/>
    </location>
</feature>
<sequence length="234" mass="26279">MVHWPPPPPSLPPPPPSATPPPPHCPADRRRTRTLTQNPEPDQPQRILGEKEHLNPELDPDVLVLILILQKQFKVFLGSDKDDRTGFRGRTVDTRRPGSGVRWIVFAVFAGKPKFDDRALIPIKDSRMFGGSSHAAQPHMERYGRLLLLLLLGLLLRVCSSLTPDDRLISDRYAVYWNSTNPRSSESTPVRLLYRQQRSSASVCLSSFVRRRSSVTVFSEVLGAVENSHSGPHN</sequence>
<evidence type="ECO:0000313" key="3">
    <source>
        <dbReference type="Proteomes" id="UP001178508"/>
    </source>
</evidence>
<feature type="compositionally biased region" description="Pro residues" evidence="1">
    <location>
        <begin position="1"/>
        <end position="25"/>
    </location>
</feature>
<protein>
    <submittedName>
        <fullName evidence="2">Ephrin-A2-like</fullName>
    </submittedName>
</protein>
<reference evidence="2" key="1">
    <citation type="submission" date="2023-08" db="EMBL/GenBank/DDBJ databases">
        <authorList>
            <person name="Alioto T."/>
            <person name="Alioto T."/>
            <person name="Gomez Garrido J."/>
        </authorList>
    </citation>
    <scope>NUCLEOTIDE SEQUENCE</scope>
</reference>
<gene>
    <name evidence="2" type="ORF">XNOV1_A021791</name>
</gene>
<dbReference type="Proteomes" id="UP001178508">
    <property type="component" value="Chromosome 7"/>
</dbReference>
<dbReference type="EMBL" id="OY660870">
    <property type="protein sequence ID" value="CAJ1059549.1"/>
    <property type="molecule type" value="Genomic_DNA"/>
</dbReference>
<dbReference type="AlphaFoldDB" id="A0AAV1FFK2"/>
<proteinExistence type="predicted"/>